<gene>
    <name evidence="1" type="ordered locus">Nhal_2623</name>
</gene>
<proteinExistence type="predicted"/>
<sequence>MRRGDIVAVVLPSAYGKARLALIIQSDLFDEHPSITVLPITSHLRDTPLFRLALEATPENGLEKSNQIMVDKVQTLPRDKVGRVIGHLNDHRMVEVNRVLAVFLGLA</sequence>
<name>D5BWP2_NITHN</name>
<dbReference type="Gene3D" id="2.30.30.110">
    <property type="match status" value="1"/>
</dbReference>
<protein>
    <submittedName>
        <fullName evidence="1">PemK family protein</fullName>
    </submittedName>
</protein>
<accession>D5BWP2</accession>
<organism evidence="1 2">
    <name type="scientific">Nitrosococcus halophilus (strain Nc4)</name>
    <dbReference type="NCBI Taxonomy" id="472759"/>
    <lineage>
        <taxon>Bacteria</taxon>
        <taxon>Pseudomonadati</taxon>
        <taxon>Pseudomonadota</taxon>
        <taxon>Gammaproteobacteria</taxon>
        <taxon>Chromatiales</taxon>
        <taxon>Chromatiaceae</taxon>
        <taxon>Nitrosococcus</taxon>
    </lineage>
</organism>
<dbReference type="OrthoDB" id="6064990at2"/>
<dbReference type="InterPro" id="IPR011067">
    <property type="entry name" value="Plasmid_toxin/cell-grow_inhib"/>
</dbReference>
<dbReference type="GO" id="GO:0006402">
    <property type="term" value="P:mRNA catabolic process"/>
    <property type="evidence" value="ECO:0007669"/>
    <property type="project" value="TreeGrafter"/>
</dbReference>
<dbReference type="Proteomes" id="UP000001844">
    <property type="component" value="Chromosome"/>
</dbReference>
<dbReference type="GO" id="GO:0004521">
    <property type="term" value="F:RNA endonuclease activity"/>
    <property type="evidence" value="ECO:0007669"/>
    <property type="project" value="TreeGrafter"/>
</dbReference>
<keyword evidence="2" id="KW-1185">Reference proteome</keyword>
<dbReference type="EMBL" id="CP001798">
    <property type="protein sequence ID" value="ADE15699.1"/>
    <property type="molecule type" value="Genomic_DNA"/>
</dbReference>
<dbReference type="STRING" id="472759.Nhal_2623"/>
<dbReference type="PANTHER" id="PTHR33988">
    <property type="entry name" value="ENDORIBONUCLEASE MAZF-RELATED"/>
    <property type="match status" value="1"/>
</dbReference>
<reference evidence="2" key="1">
    <citation type="submission" date="2010-04" db="EMBL/GenBank/DDBJ databases">
        <title>Complete genome sequence of Nitrosococcus halophilus Nc4, a salt-adapted, aerobic obligate ammonia-oxidizing sulfur purple bacterium.</title>
        <authorList>
            <consortium name="US DOE Joint Genome Institute"/>
            <person name="Campbell M.A."/>
            <person name="Malfatti S.A."/>
            <person name="Chain P.S.G."/>
            <person name="Heidelberg J.F."/>
            <person name="Ward B.B."/>
            <person name="Klotz M.G."/>
        </authorList>
    </citation>
    <scope>NUCLEOTIDE SEQUENCE [LARGE SCALE GENOMIC DNA]</scope>
    <source>
        <strain evidence="2">Nc4</strain>
    </source>
</reference>
<dbReference type="KEGG" id="nhl:Nhal_2623"/>
<dbReference type="Pfam" id="PF02452">
    <property type="entry name" value="PemK_toxin"/>
    <property type="match status" value="1"/>
</dbReference>
<dbReference type="GO" id="GO:0016075">
    <property type="term" value="P:rRNA catabolic process"/>
    <property type="evidence" value="ECO:0007669"/>
    <property type="project" value="TreeGrafter"/>
</dbReference>
<evidence type="ECO:0000313" key="1">
    <source>
        <dbReference type="EMBL" id="ADE15699.1"/>
    </source>
</evidence>
<evidence type="ECO:0000313" key="2">
    <source>
        <dbReference type="Proteomes" id="UP000001844"/>
    </source>
</evidence>
<dbReference type="InterPro" id="IPR003477">
    <property type="entry name" value="PemK-like"/>
</dbReference>
<dbReference type="HOGENOM" id="CLU_121823_3_2_6"/>
<dbReference type="eggNOG" id="COG2337">
    <property type="taxonomic scope" value="Bacteria"/>
</dbReference>
<dbReference type="RefSeq" id="WP_013033559.1">
    <property type="nucleotide sequence ID" value="NC_013960.1"/>
</dbReference>
<dbReference type="GO" id="GO:0003677">
    <property type="term" value="F:DNA binding"/>
    <property type="evidence" value="ECO:0007669"/>
    <property type="project" value="InterPro"/>
</dbReference>
<dbReference type="SUPFAM" id="SSF50118">
    <property type="entry name" value="Cell growth inhibitor/plasmid maintenance toxic component"/>
    <property type="match status" value="1"/>
</dbReference>
<dbReference type="AlphaFoldDB" id="D5BWP2"/>
<dbReference type="PANTHER" id="PTHR33988:SF2">
    <property type="entry name" value="ENDORIBONUCLEASE MAZF"/>
    <property type="match status" value="1"/>
</dbReference>